<dbReference type="Proteomes" id="UP000234849">
    <property type="component" value="Unassembled WGS sequence"/>
</dbReference>
<dbReference type="InterPro" id="IPR052901">
    <property type="entry name" value="Bact_TGase-like"/>
</dbReference>
<sequence length="592" mass="68237">MGRRGMKRKKKDLNQHSWKVHILQFLTVGFALWSWWETAAGVKLTQKLPQDQTERWMAVLLITGFLGSVWLGTMLVKRKKLLLCISAVFYLVPAIYAAVLTYFPDPRECWLQMIAAGLYVTVLTSMSYNVLQNVCIAGISFVFLAFCSVQLGEQMEPMKEKEDGVYRTTRRYVKEHVIQKAEETWNAWSADRQTRKETQTKTEEQKEESEKEEQKTQAKIPQTEQNMIPEETGMDSSGGMEDLRELGSFVPRKGVLFTVTQEEMPTDTIYVSEKYGKEYDGGSWSEGSATDPASVYLQYPSSLKQFRKLCNELQEADSFEEAERFVEETLKRQAVYDVNPGSTPSGEDFAEYFLFENHRGFCVHFATAATLMYRMLGIPARFAEGYAIPASAFSQQENGQYVAEVEGSMGHAWCEVWQEDTGWKVEDHTGAASALENVERERASSDTWQQIRKAIFQCLKVIGVILLVFALIILQAWIRTVRKRKRCRTGSIDVRVRFVYQSLYEVAEFLHPSGEDPFSMQGKEAVKKSLPELEETDLNWMYDTMMRTMFYKGCDIRDGEQMYRLYGQCRKKVKQGLNAWKKLQWNVIKCFP</sequence>
<dbReference type="SUPFAM" id="SSF54001">
    <property type="entry name" value="Cysteine proteinases"/>
    <property type="match status" value="1"/>
</dbReference>
<evidence type="ECO:0000256" key="1">
    <source>
        <dbReference type="SAM" id="MobiDB-lite"/>
    </source>
</evidence>
<proteinExistence type="predicted"/>
<feature type="compositionally biased region" description="Basic and acidic residues" evidence="1">
    <location>
        <begin position="192"/>
        <end position="216"/>
    </location>
</feature>
<dbReference type="Gene3D" id="3.10.620.30">
    <property type="match status" value="1"/>
</dbReference>
<organism evidence="4 5">
    <name type="scientific">Mediterraneibacter gnavus</name>
    <name type="common">Ruminococcus gnavus</name>
    <dbReference type="NCBI Taxonomy" id="33038"/>
    <lineage>
        <taxon>Bacteria</taxon>
        <taxon>Bacillati</taxon>
        <taxon>Bacillota</taxon>
        <taxon>Clostridia</taxon>
        <taxon>Lachnospirales</taxon>
        <taxon>Lachnospiraceae</taxon>
        <taxon>Mediterraneibacter</taxon>
    </lineage>
</organism>
<reference evidence="4 5" key="1">
    <citation type="journal article" date="2017" name="Genome Med.">
        <title>A novel Ruminococcus gnavus clade enriched in inflammatory bowel disease patients.</title>
        <authorList>
            <person name="Hall A.B."/>
            <person name="Yassour M."/>
            <person name="Sauk J."/>
            <person name="Garner A."/>
            <person name="Jiang X."/>
            <person name="Arthur T."/>
            <person name="Lagoudas G.K."/>
            <person name="Vatanen T."/>
            <person name="Fornelos N."/>
            <person name="Wilson R."/>
            <person name="Bertha M."/>
            <person name="Cohen M."/>
            <person name="Garber J."/>
            <person name="Khalili H."/>
            <person name="Gevers D."/>
            <person name="Ananthakrishnan A.N."/>
            <person name="Kugathasan S."/>
            <person name="Lander E.S."/>
            <person name="Blainey P."/>
            <person name="Vlamakis H."/>
            <person name="Xavier R.J."/>
            <person name="Huttenhower C."/>
        </authorList>
    </citation>
    <scope>NUCLEOTIDE SEQUENCE [LARGE SCALE GENOMIC DNA]</scope>
    <source>
        <strain evidence="4 5">RJX1118</strain>
    </source>
</reference>
<feature type="transmembrane region" description="Helical" evidence="2">
    <location>
        <begin position="458"/>
        <end position="478"/>
    </location>
</feature>
<evidence type="ECO:0000256" key="2">
    <source>
        <dbReference type="SAM" id="Phobius"/>
    </source>
</evidence>
<feature type="domain" description="Transglutaminase-like" evidence="3">
    <location>
        <begin position="354"/>
        <end position="430"/>
    </location>
</feature>
<dbReference type="AlphaFoldDB" id="A0A2N5NGV8"/>
<feature type="transmembrane region" description="Helical" evidence="2">
    <location>
        <begin position="130"/>
        <end position="151"/>
    </location>
</feature>
<name>A0A2N5NGV8_MEDGN</name>
<feature type="transmembrane region" description="Helical" evidence="2">
    <location>
        <begin position="81"/>
        <end position="103"/>
    </location>
</feature>
<evidence type="ECO:0000259" key="3">
    <source>
        <dbReference type="SMART" id="SM00460"/>
    </source>
</evidence>
<evidence type="ECO:0000313" key="4">
    <source>
        <dbReference type="EMBL" id="PLT54136.1"/>
    </source>
</evidence>
<dbReference type="SMART" id="SM00460">
    <property type="entry name" value="TGc"/>
    <property type="match status" value="1"/>
</dbReference>
<keyword evidence="2" id="KW-1133">Transmembrane helix</keyword>
<gene>
    <name evidence="4" type="ORF">CDL18_10530</name>
</gene>
<feature type="transmembrane region" description="Helical" evidence="2">
    <location>
        <begin position="20"/>
        <end position="36"/>
    </location>
</feature>
<accession>A0A2N5NGV8</accession>
<protein>
    <recommendedName>
        <fullName evidence="3">Transglutaminase-like domain-containing protein</fullName>
    </recommendedName>
</protein>
<feature type="region of interest" description="Disordered" evidence="1">
    <location>
        <begin position="191"/>
        <end position="220"/>
    </location>
</feature>
<feature type="transmembrane region" description="Helical" evidence="2">
    <location>
        <begin position="56"/>
        <end position="76"/>
    </location>
</feature>
<dbReference type="PANTHER" id="PTHR42736">
    <property type="entry name" value="PROTEIN-GLUTAMINE GAMMA-GLUTAMYLTRANSFERASE"/>
    <property type="match status" value="1"/>
</dbReference>
<dbReference type="InterPro" id="IPR038765">
    <property type="entry name" value="Papain-like_cys_pep_sf"/>
</dbReference>
<dbReference type="PANTHER" id="PTHR42736:SF1">
    <property type="entry name" value="PROTEIN-GLUTAMINE GAMMA-GLUTAMYLTRANSFERASE"/>
    <property type="match status" value="1"/>
</dbReference>
<keyword evidence="2" id="KW-0472">Membrane</keyword>
<dbReference type="EMBL" id="NIHM01000014">
    <property type="protein sequence ID" value="PLT54136.1"/>
    <property type="molecule type" value="Genomic_DNA"/>
</dbReference>
<dbReference type="Pfam" id="PF01841">
    <property type="entry name" value="Transglut_core"/>
    <property type="match status" value="1"/>
</dbReference>
<comment type="caution">
    <text evidence="4">The sequence shown here is derived from an EMBL/GenBank/DDBJ whole genome shotgun (WGS) entry which is preliminary data.</text>
</comment>
<dbReference type="InterPro" id="IPR002931">
    <property type="entry name" value="Transglutaminase-like"/>
</dbReference>
<keyword evidence="2" id="KW-0812">Transmembrane</keyword>
<evidence type="ECO:0000313" key="5">
    <source>
        <dbReference type="Proteomes" id="UP000234849"/>
    </source>
</evidence>